<keyword evidence="1" id="KW-1133">Transmembrane helix</keyword>
<organism evidence="2">
    <name type="scientific">Marseillevirus LCMAC101</name>
    <dbReference type="NCBI Taxonomy" id="2506602"/>
    <lineage>
        <taxon>Viruses</taxon>
        <taxon>Varidnaviria</taxon>
        <taxon>Bamfordvirae</taxon>
        <taxon>Nucleocytoviricota</taxon>
        <taxon>Megaviricetes</taxon>
        <taxon>Pimascovirales</taxon>
        <taxon>Pimascovirales incertae sedis</taxon>
        <taxon>Marseilleviridae</taxon>
    </lineage>
</organism>
<accession>A0A481YSR5</accession>
<keyword evidence="1" id="KW-0812">Transmembrane</keyword>
<evidence type="ECO:0000256" key="1">
    <source>
        <dbReference type="SAM" id="Phobius"/>
    </source>
</evidence>
<keyword evidence="1" id="KW-0472">Membrane</keyword>
<name>A0A481YSR5_9VIRU</name>
<feature type="transmembrane region" description="Helical" evidence="1">
    <location>
        <begin position="6"/>
        <end position="24"/>
    </location>
</feature>
<proteinExistence type="predicted"/>
<sequence>MDYTWPVIAIVVIILIILLALIATQTISPALRASILGGSALASGHKFKPGVNGKLDKEAKNRQRALDLLKSARQRAASQLSTEPKSSKLVDESLEQSGELAEINWLGLLTVDSQPGSASDPVRGMVPKNRKLYAELWAKQMIVYWEADTALAQALAELAQSGREASPKAIRAALEGKVELDPEDQPSWETYVQSPQLAAYHEQGGEFIPGADGKERAYLVGYAEPKLAEQLCGLLNQEDGLIAFHRCAAAEVAADIRIPVTYAIATQFGDYSSHDEYPLVRSTALTSAAQPISSGEVPEFAQKVWADKHIDVVNIMDSRFGHHARNLDGLFKRTIRALTILVQNP</sequence>
<protein>
    <submittedName>
        <fullName evidence="2">Uncharacterized protein</fullName>
    </submittedName>
</protein>
<dbReference type="EMBL" id="MK500330">
    <property type="protein sequence ID" value="QBK86109.1"/>
    <property type="molecule type" value="Genomic_DNA"/>
</dbReference>
<gene>
    <name evidence="2" type="ORF">LCMAC101_07040</name>
</gene>
<reference evidence="2" key="1">
    <citation type="journal article" date="2019" name="MBio">
        <title>Virus Genomes from Deep Sea Sediments Expand the Ocean Megavirome and Support Independent Origins of Viral Gigantism.</title>
        <authorList>
            <person name="Backstrom D."/>
            <person name="Yutin N."/>
            <person name="Jorgensen S.L."/>
            <person name="Dharamshi J."/>
            <person name="Homa F."/>
            <person name="Zaremba-Niedwiedzka K."/>
            <person name="Spang A."/>
            <person name="Wolf Y.I."/>
            <person name="Koonin E.V."/>
            <person name="Ettema T.J."/>
        </authorList>
    </citation>
    <scope>NUCLEOTIDE SEQUENCE</scope>
</reference>
<evidence type="ECO:0000313" key="2">
    <source>
        <dbReference type="EMBL" id="QBK86109.1"/>
    </source>
</evidence>